<dbReference type="PANTHER" id="PTHR43223">
    <property type="entry name" value="ALKYL/ARYL-SULFATASE"/>
    <property type="match status" value="1"/>
</dbReference>
<dbReference type="EMBL" id="UINC01014665">
    <property type="protein sequence ID" value="SVA62412.1"/>
    <property type="molecule type" value="Genomic_DNA"/>
</dbReference>
<sequence length="193" mass="22029">MPEKPTTKTLLAYARIQSTIEVDERDYRFSLGGREFVVLSSAGAEGADNMSVWLPVEKILFTGDTLGPLFLQFPNIFTMRGEKVRKPREYIDSLNKLLALNAELQEPSHHNAIKGAETIRAGLVRIRDATRYVHDQTVKGMNEGKSLNELMTEIRLPARLQLTQEHGKVSWAVRSIWEYYATWFHFESTTDLS</sequence>
<protein>
    <recommendedName>
        <fullName evidence="1">Metallo-beta-lactamase domain-containing protein</fullName>
    </recommendedName>
</protein>
<dbReference type="InterPro" id="IPR001279">
    <property type="entry name" value="Metallo-B-lactamas"/>
</dbReference>
<dbReference type="InterPro" id="IPR052195">
    <property type="entry name" value="Bact_Alkyl/Aryl-Sulfatase"/>
</dbReference>
<name>A0A381XCW8_9ZZZZ</name>
<dbReference type="Pfam" id="PF00753">
    <property type="entry name" value="Lactamase_B"/>
    <property type="match status" value="1"/>
</dbReference>
<gene>
    <name evidence="2" type="ORF">METZ01_LOCUS115266</name>
</gene>
<organism evidence="2">
    <name type="scientific">marine metagenome</name>
    <dbReference type="NCBI Taxonomy" id="408172"/>
    <lineage>
        <taxon>unclassified sequences</taxon>
        <taxon>metagenomes</taxon>
        <taxon>ecological metagenomes</taxon>
    </lineage>
</organism>
<dbReference type="SUPFAM" id="SSF56281">
    <property type="entry name" value="Metallo-hydrolase/oxidoreductase"/>
    <property type="match status" value="1"/>
</dbReference>
<evidence type="ECO:0000259" key="1">
    <source>
        <dbReference type="Pfam" id="PF00753"/>
    </source>
</evidence>
<evidence type="ECO:0000313" key="2">
    <source>
        <dbReference type="EMBL" id="SVA62412.1"/>
    </source>
</evidence>
<dbReference type="InterPro" id="IPR036866">
    <property type="entry name" value="RibonucZ/Hydroxyglut_hydro"/>
</dbReference>
<reference evidence="2" key="1">
    <citation type="submission" date="2018-05" db="EMBL/GenBank/DDBJ databases">
        <authorList>
            <person name="Lanie J.A."/>
            <person name="Ng W.-L."/>
            <person name="Kazmierczak K.M."/>
            <person name="Andrzejewski T.M."/>
            <person name="Davidsen T.M."/>
            <person name="Wayne K.J."/>
            <person name="Tettelin H."/>
            <person name="Glass J.I."/>
            <person name="Rusch D."/>
            <person name="Podicherti R."/>
            <person name="Tsui H.-C.T."/>
            <person name="Winkler M.E."/>
        </authorList>
    </citation>
    <scope>NUCLEOTIDE SEQUENCE</scope>
</reference>
<dbReference type="Gene3D" id="3.60.15.30">
    <property type="entry name" value="Metallo-beta-lactamase domain"/>
    <property type="match status" value="1"/>
</dbReference>
<dbReference type="PANTHER" id="PTHR43223:SF2">
    <property type="entry name" value="METALLO-BETA-LACTAMASE DOMAIN-CONTAINING PROTEIN"/>
    <property type="match status" value="1"/>
</dbReference>
<dbReference type="AlphaFoldDB" id="A0A381XCW8"/>
<dbReference type="Gene3D" id="1.25.40.880">
    <property type="entry name" value="Alkyl sulfatase, dimerisation domain"/>
    <property type="match status" value="1"/>
</dbReference>
<accession>A0A381XCW8</accession>
<feature type="domain" description="Metallo-beta-lactamase" evidence="1">
    <location>
        <begin position="21"/>
        <end position="103"/>
    </location>
</feature>
<dbReference type="InterPro" id="IPR038536">
    <property type="entry name" value="Alkyl/aryl-sulf_dimr_sf"/>
</dbReference>
<proteinExistence type="predicted"/>